<evidence type="ECO:0000313" key="4">
    <source>
        <dbReference type="Proteomes" id="UP000054560"/>
    </source>
</evidence>
<proteinExistence type="predicted"/>
<reference evidence="3 4" key="1">
    <citation type="submission" date="2011-02" db="EMBL/GenBank/DDBJ databases">
        <title>The Genome Sequence of Sphaeroforma arctica JP610.</title>
        <authorList>
            <consortium name="The Broad Institute Genome Sequencing Platform"/>
            <person name="Russ C."/>
            <person name="Cuomo C."/>
            <person name="Young S.K."/>
            <person name="Zeng Q."/>
            <person name="Gargeya S."/>
            <person name="Alvarado L."/>
            <person name="Berlin A."/>
            <person name="Chapman S.B."/>
            <person name="Chen Z."/>
            <person name="Freedman E."/>
            <person name="Gellesch M."/>
            <person name="Goldberg J."/>
            <person name="Griggs A."/>
            <person name="Gujja S."/>
            <person name="Heilman E."/>
            <person name="Heiman D."/>
            <person name="Howarth C."/>
            <person name="Mehta T."/>
            <person name="Neiman D."/>
            <person name="Pearson M."/>
            <person name="Roberts A."/>
            <person name="Saif S."/>
            <person name="Shea T."/>
            <person name="Shenoy N."/>
            <person name="Sisk P."/>
            <person name="Stolte C."/>
            <person name="Sykes S."/>
            <person name="White J."/>
            <person name="Yandava C."/>
            <person name="Burger G."/>
            <person name="Gray M.W."/>
            <person name="Holland P.W.H."/>
            <person name="King N."/>
            <person name="Lang F.B.F."/>
            <person name="Roger A.J."/>
            <person name="Ruiz-Trillo I."/>
            <person name="Haas B."/>
            <person name="Nusbaum C."/>
            <person name="Birren B."/>
        </authorList>
    </citation>
    <scope>NUCLEOTIDE SEQUENCE [LARGE SCALE GENOMIC DNA]</scope>
    <source>
        <strain evidence="3 4">JP610</strain>
    </source>
</reference>
<evidence type="ECO:0000313" key="3">
    <source>
        <dbReference type="EMBL" id="KNC83786.1"/>
    </source>
</evidence>
<name>A0A0L0G4Q7_9EUKA</name>
<dbReference type="InterPro" id="IPR003497">
    <property type="entry name" value="BRO_N_domain"/>
</dbReference>
<accession>A0A0L0G4Q7</accession>
<protein>
    <recommendedName>
        <fullName evidence="2">Bro-N domain-containing protein</fullName>
    </recommendedName>
</protein>
<evidence type="ECO:0000259" key="2">
    <source>
        <dbReference type="PROSITE" id="PS51750"/>
    </source>
</evidence>
<dbReference type="RefSeq" id="XP_014157688.1">
    <property type="nucleotide sequence ID" value="XM_014302213.1"/>
</dbReference>
<dbReference type="AlphaFoldDB" id="A0A0L0G4Q7"/>
<keyword evidence="1" id="KW-0175">Coiled coil</keyword>
<keyword evidence="4" id="KW-1185">Reference proteome</keyword>
<feature type="coiled-coil region" evidence="1">
    <location>
        <begin position="274"/>
        <end position="308"/>
    </location>
</feature>
<gene>
    <name evidence="3" type="ORF">SARC_03962</name>
</gene>
<feature type="domain" description="Bro-N" evidence="2">
    <location>
        <begin position="23"/>
        <end position="118"/>
    </location>
</feature>
<organism evidence="3 4">
    <name type="scientific">Sphaeroforma arctica JP610</name>
    <dbReference type="NCBI Taxonomy" id="667725"/>
    <lineage>
        <taxon>Eukaryota</taxon>
        <taxon>Ichthyosporea</taxon>
        <taxon>Ichthyophonida</taxon>
        <taxon>Sphaeroforma</taxon>
    </lineage>
</organism>
<dbReference type="Proteomes" id="UP000054560">
    <property type="component" value="Unassembled WGS sequence"/>
</dbReference>
<dbReference type="GeneID" id="25904466"/>
<dbReference type="EMBL" id="KQ241809">
    <property type="protein sequence ID" value="KNC83786.1"/>
    <property type="molecule type" value="Genomic_DNA"/>
</dbReference>
<evidence type="ECO:0000256" key="1">
    <source>
        <dbReference type="SAM" id="Coils"/>
    </source>
</evidence>
<dbReference type="PROSITE" id="PS51750">
    <property type="entry name" value="BRO_N"/>
    <property type="match status" value="1"/>
</dbReference>
<sequence length="325" mass="36129">MRVKNISARLPEISTILFVDDDRERVDIHTLGDGTEKGTYFRASDVANLVGVTKATTIVDTLDYNQYVKMGTGARDPLYITVEGLVQYIMSSNKARSGPYGRWIVKLIFAFATLDHEGVDELARPPLAAILPADFIPSSLTGICLIGTVGELLHQCTIDTDAADSDVVLNYGMSKTSHEHNGAFPGASRLVTCCMDSELAGKAVKGRHKERVSVPEESLAVVVKNVAAIVSERARQNPKVNYAHKLEMTTMELQFLKQSKDDLVLKRIEDKNELDRRGKQLNAYRLQVEKLNDKLHATTENLSIADERVFKLAMPANVRKRLRDM</sequence>